<keyword evidence="1" id="KW-0378">Hydrolase</keyword>
<keyword evidence="2" id="KW-1185">Reference proteome</keyword>
<dbReference type="SUPFAM" id="SSF56784">
    <property type="entry name" value="HAD-like"/>
    <property type="match status" value="1"/>
</dbReference>
<dbReference type="RefSeq" id="WP_016148187.1">
    <property type="nucleotide sequence ID" value="NZ_KB976104.1"/>
</dbReference>
<name>R8W2J1_9FIRM</name>
<evidence type="ECO:0000313" key="2">
    <source>
        <dbReference type="Proteomes" id="UP000013981"/>
    </source>
</evidence>
<dbReference type="Gene3D" id="1.10.150.240">
    <property type="entry name" value="Putative phosphatase, domain 2"/>
    <property type="match status" value="1"/>
</dbReference>
<dbReference type="EMBL" id="AQOB01000006">
    <property type="protein sequence ID" value="EOQ37362.1"/>
    <property type="molecule type" value="Genomic_DNA"/>
</dbReference>
<dbReference type="SFLD" id="SFLDG01129">
    <property type="entry name" value="C1.5:_HAD__Beta-PGM__Phosphata"/>
    <property type="match status" value="1"/>
</dbReference>
<accession>R8W2J1</accession>
<dbReference type="InterPro" id="IPR006439">
    <property type="entry name" value="HAD-SF_hydro_IA"/>
</dbReference>
<dbReference type="Gene3D" id="3.40.50.1000">
    <property type="entry name" value="HAD superfamily/HAD-like"/>
    <property type="match status" value="1"/>
</dbReference>
<sequence length="216" mass="24183">MRTLNDLTGFIFDLDGTLLDSLWVWSEVDEVFLSRRGLPLLPDYAQSIAHLGFADAARYTIDRFGLAETPEQLMQEWYDLARAAYRDRVPLKPHAEEFLHKLCAQGVHISAATSSEPELVLPCLDRLGITGLFDNITTIHEVNCDKSSPDIYLLAAERMQTAPNQCAVFEDILRGIQSAKSAGFYTVAVEEPASALDQTEIELTADRYIRSFAELL</sequence>
<gene>
    <name evidence="1" type="ORF">HMPREF1526_02054</name>
</gene>
<dbReference type="PATRIC" id="fig|1203606.4.peg.2010"/>
<dbReference type="CDD" id="cd07505">
    <property type="entry name" value="HAD_BPGM-like"/>
    <property type="match status" value="1"/>
</dbReference>
<reference evidence="1 2" key="1">
    <citation type="submission" date="2013-01" db="EMBL/GenBank/DDBJ databases">
        <title>The Genome Sequence of Butyricicoccus pullicaecorum 1.2.</title>
        <authorList>
            <consortium name="The Broad Institute Genome Sequencing Platform"/>
            <person name="Earl A."/>
            <person name="Ward D."/>
            <person name="Feldgarden M."/>
            <person name="Gevers D."/>
            <person name="Van Immerseel F."/>
            <person name="Eeckhaut V."/>
            <person name="Walker B."/>
            <person name="Young S.K."/>
            <person name="Zeng Q."/>
            <person name="Gargeya S."/>
            <person name="Fitzgerald M."/>
            <person name="Haas B."/>
            <person name="Abouelleil A."/>
            <person name="Alvarado L."/>
            <person name="Arachchi H.M."/>
            <person name="Berlin A.M."/>
            <person name="Chapman S.B."/>
            <person name="Dewar J."/>
            <person name="Goldberg J."/>
            <person name="Griggs A."/>
            <person name="Gujja S."/>
            <person name="Hansen M."/>
            <person name="Howarth C."/>
            <person name="Imamovic A."/>
            <person name="Larimer J."/>
            <person name="McCowan C."/>
            <person name="Murphy C."/>
            <person name="Neiman D."/>
            <person name="Pearson M."/>
            <person name="Priest M."/>
            <person name="Roberts A."/>
            <person name="Saif S."/>
            <person name="Shea T."/>
            <person name="Sisk P."/>
            <person name="Sykes S."/>
            <person name="Wortman J."/>
            <person name="Nusbaum C."/>
            <person name="Birren B."/>
        </authorList>
    </citation>
    <scope>NUCLEOTIDE SEQUENCE [LARGE SCALE GENOMIC DNA]</scope>
    <source>
        <strain evidence="1 2">1.2</strain>
    </source>
</reference>
<dbReference type="Proteomes" id="UP000013981">
    <property type="component" value="Unassembled WGS sequence"/>
</dbReference>
<dbReference type="PANTHER" id="PTHR18901:SF38">
    <property type="entry name" value="PSEUDOURIDINE-5'-PHOSPHATASE"/>
    <property type="match status" value="1"/>
</dbReference>
<dbReference type="HOGENOM" id="CLU_045011_13_1_9"/>
<dbReference type="InterPro" id="IPR023198">
    <property type="entry name" value="PGP-like_dom2"/>
</dbReference>
<comment type="caution">
    <text evidence="1">The sequence shown here is derived from an EMBL/GenBank/DDBJ whole genome shotgun (WGS) entry which is preliminary data.</text>
</comment>
<dbReference type="eggNOG" id="COG0637">
    <property type="taxonomic scope" value="Bacteria"/>
</dbReference>
<proteinExistence type="predicted"/>
<dbReference type="OrthoDB" id="9797743at2"/>
<dbReference type="SFLD" id="SFLDS00003">
    <property type="entry name" value="Haloacid_Dehalogenase"/>
    <property type="match status" value="1"/>
</dbReference>
<protein>
    <submittedName>
        <fullName evidence="1">HAD hydrolase, family IA</fullName>
    </submittedName>
</protein>
<organism evidence="1 2">
    <name type="scientific">Butyricicoccus pullicaecorum 1.2</name>
    <dbReference type="NCBI Taxonomy" id="1203606"/>
    <lineage>
        <taxon>Bacteria</taxon>
        <taxon>Bacillati</taxon>
        <taxon>Bacillota</taxon>
        <taxon>Clostridia</taxon>
        <taxon>Eubacteriales</taxon>
        <taxon>Butyricicoccaceae</taxon>
        <taxon>Butyricicoccus</taxon>
    </lineage>
</organism>
<dbReference type="AlphaFoldDB" id="R8W2J1"/>
<dbReference type="PRINTS" id="PR00413">
    <property type="entry name" value="HADHALOGNASE"/>
</dbReference>
<dbReference type="GO" id="GO:0016791">
    <property type="term" value="F:phosphatase activity"/>
    <property type="evidence" value="ECO:0007669"/>
    <property type="project" value="TreeGrafter"/>
</dbReference>
<dbReference type="InterPro" id="IPR023214">
    <property type="entry name" value="HAD_sf"/>
</dbReference>
<dbReference type="PANTHER" id="PTHR18901">
    <property type="entry name" value="2-DEOXYGLUCOSE-6-PHOSPHATE PHOSPHATASE 2"/>
    <property type="match status" value="1"/>
</dbReference>
<dbReference type="InterPro" id="IPR036412">
    <property type="entry name" value="HAD-like_sf"/>
</dbReference>
<evidence type="ECO:0000313" key="1">
    <source>
        <dbReference type="EMBL" id="EOQ37362.1"/>
    </source>
</evidence>
<dbReference type="NCBIfam" id="TIGR01509">
    <property type="entry name" value="HAD-SF-IA-v3"/>
    <property type="match status" value="1"/>
</dbReference>
<dbReference type="Pfam" id="PF00702">
    <property type="entry name" value="Hydrolase"/>
    <property type="match status" value="1"/>
</dbReference>